<gene>
    <name evidence="4" type="ORF">DES52_103221</name>
</gene>
<feature type="chain" id="PRO_5016290692" evidence="3">
    <location>
        <begin position="21"/>
        <end position="721"/>
    </location>
</feature>
<proteinExistence type="predicted"/>
<dbReference type="Pfam" id="PF13181">
    <property type="entry name" value="TPR_8"/>
    <property type="match status" value="1"/>
</dbReference>
<dbReference type="Proteomes" id="UP000248326">
    <property type="component" value="Unassembled WGS sequence"/>
</dbReference>
<evidence type="ECO:0000313" key="4">
    <source>
        <dbReference type="EMBL" id="PYE55388.1"/>
    </source>
</evidence>
<organism evidence="4 5">
    <name type="scientific">Deinococcus yavapaiensis KR-236</name>
    <dbReference type="NCBI Taxonomy" id="694435"/>
    <lineage>
        <taxon>Bacteria</taxon>
        <taxon>Thermotogati</taxon>
        <taxon>Deinococcota</taxon>
        <taxon>Deinococci</taxon>
        <taxon>Deinococcales</taxon>
        <taxon>Deinococcaceae</taxon>
        <taxon>Deinococcus</taxon>
    </lineage>
</organism>
<feature type="region of interest" description="Disordered" evidence="2">
    <location>
        <begin position="299"/>
        <end position="326"/>
    </location>
</feature>
<dbReference type="RefSeq" id="WP_211317863.1">
    <property type="nucleotide sequence ID" value="NZ_QJSX01000003.1"/>
</dbReference>
<keyword evidence="1" id="KW-0802">TPR repeat</keyword>
<dbReference type="InterPro" id="IPR011990">
    <property type="entry name" value="TPR-like_helical_dom_sf"/>
</dbReference>
<protein>
    <submittedName>
        <fullName evidence="4">Tetratricopeptide repeat protein</fullName>
    </submittedName>
</protein>
<sequence>MNTLISGVLTALLVSGAALAASPSEFVAWSDAALGQAESALRSRLDVEYRSLYGPPPSLSVRAEASAATQKALEQLRATLAGMPPNDPNRKIFEETLAALSAQQTRAATTPAAAPVSAPTCPASLSLATALKNTRDFVAKHLGASDAAKLHAAVTTPEQADRIAAQAVAANRPHVALAALLEGYARDERDASQLVNTAGLAGVLGFPCEALALLDAAGKLPKPTDDLFGADALALNARGYALLKLGRAQEAESVLRRAVTLDPSLSEAQRNLAMALKAQRKDDEAMRFYRLSMRRAAALKDGAATTNPPPSQASGEGHAAPTPTWPAAKDVYDLSGGVGWKLPQLPYPKHVGEGLVFEARVKEVQGIIDARMRARAKRLGELVVTLRTRARHDPGSLLTSARVSDITARIDAAEFDPDVRAGWALVNEEMEREDRAVMFNAFRADAPHTQAQVYYSAVTPAGIYEQTMKLIADAQTSACATRCTELQLQEFDGQRCDAMETATNAWRTRMLRLDGAVAEVFDRTFRLMTGLAGNIEDPATFEFARLSAEQHADILVSGTLLQAAAAPSALWHQHGSRDWHVRCGERADVASVKFDPPPSFACTAKNPKLKFDLVLVKLNLSCEKVAVEVTPLKTGVLIFDVGVYGELEYAWSGRITVGVGVKGGTSGSPLSVGVKGGVYFTGDTSGQLIDVGVKGGVSSGVMIGSAGGDISATGKISFIPS</sequence>
<evidence type="ECO:0000313" key="5">
    <source>
        <dbReference type="Proteomes" id="UP000248326"/>
    </source>
</evidence>
<feature type="signal peptide" evidence="3">
    <location>
        <begin position="1"/>
        <end position="20"/>
    </location>
</feature>
<evidence type="ECO:0000256" key="2">
    <source>
        <dbReference type="SAM" id="MobiDB-lite"/>
    </source>
</evidence>
<dbReference type="EMBL" id="QJSX01000003">
    <property type="protein sequence ID" value="PYE55388.1"/>
    <property type="molecule type" value="Genomic_DNA"/>
</dbReference>
<keyword evidence="5" id="KW-1185">Reference proteome</keyword>
<dbReference type="PROSITE" id="PS50005">
    <property type="entry name" value="TPR"/>
    <property type="match status" value="1"/>
</dbReference>
<keyword evidence="3" id="KW-0732">Signal</keyword>
<feature type="repeat" description="TPR" evidence="1">
    <location>
        <begin position="232"/>
        <end position="265"/>
    </location>
</feature>
<evidence type="ECO:0000256" key="1">
    <source>
        <dbReference type="PROSITE-ProRule" id="PRU00339"/>
    </source>
</evidence>
<dbReference type="AlphaFoldDB" id="A0A318SAG2"/>
<accession>A0A318SAG2</accession>
<dbReference type="Gene3D" id="1.25.40.10">
    <property type="entry name" value="Tetratricopeptide repeat domain"/>
    <property type="match status" value="1"/>
</dbReference>
<reference evidence="4 5" key="1">
    <citation type="submission" date="2018-06" db="EMBL/GenBank/DDBJ databases">
        <title>Genomic Encyclopedia of Type Strains, Phase IV (KMG-IV): sequencing the most valuable type-strain genomes for metagenomic binning, comparative biology and taxonomic classification.</title>
        <authorList>
            <person name="Goeker M."/>
        </authorList>
    </citation>
    <scope>NUCLEOTIDE SEQUENCE [LARGE SCALE GENOMIC DNA]</scope>
    <source>
        <strain evidence="4 5">DSM 18048</strain>
    </source>
</reference>
<dbReference type="SMART" id="SM00028">
    <property type="entry name" value="TPR"/>
    <property type="match status" value="2"/>
</dbReference>
<dbReference type="InterPro" id="IPR019734">
    <property type="entry name" value="TPR_rpt"/>
</dbReference>
<comment type="caution">
    <text evidence="4">The sequence shown here is derived from an EMBL/GenBank/DDBJ whole genome shotgun (WGS) entry which is preliminary data.</text>
</comment>
<evidence type="ECO:0000256" key="3">
    <source>
        <dbReference type="SAM" id="SignalP"/>
    </source>
</evidence>
<name>A0A318SAG2_9DEIO</name>
<dbReference type="SUPFAM" id="SSF48452">
    <property type="entry name" value="TPR-like"/>
    <property type="match status" value="1"/>
</dbReference>